<dbReference type="InterPro" id="IPR011744">
    <property type="entry name" value="ATPase_gene1"/>
</dbReference>
<sequence>MDAAIRAQVARQRLARTDTDVGVTQHLARIGVLGWTIVSPPLAGLITGRWLDHRAGSGVTFSAALLLAGFVAGGLSAWKWMNHPHA</sequence>
<organism evidence="2 3">
    <name type="scientific">Acetobacter fallax</name>
    <dbReference type="NCBI Taxonomy" id="1737473"/>
    <lineage>
        <taxon>Bacteria</taxon>
        <taxon>Pseudomonadati</taxon>
        <taxon>Pseudomonadota</taxon>
        <taxon>Alphaproteobacteria</taxon>
        <taxon>Acetobacterales</taxon>
        <taxon>Acetobacteraceae</taxon>
        <taxon>Acetobacter</taxon>
    </lineage>
</organism>
<dbReference type="EMBL" id="WOSW01000002">
    <property type="protein sequence ID" value="NHO31452.1"/>
    <property type="molecule type" value="Genomic_DNA"/>
</dbReference>
<evidence type="ECO:0000313" key="2">
    <source>
        <dbReference type="EMBL" id="NHO31452.1"/>
    </source>
</evidence>
<keyword evidence="1" id="KW-1133">Transmembrane helix</keyword>
<keyword evidence="1" id="KW-0472">Membrane</keyword>
<evidence type="ECO:0000256" key="1">
    <source>
        <dbReference type="SAM" id="Phobius"/>
    </source>
</evidence>
<dbReference type="Proteomes" id="UP000615326">
    <property type="component" value="Unassembled WGS sequence"/>
</dbReference>
<reference evidence="2 3" key="1">
    <citation type="journal article" date="2020" name="Int. J. Syst. Evol. Microbiol.">
        <title>Novel acetic acid bacteria from cider fermentations: Acetobacter conturbans sp. nov. and Acetobacter fallax sp. nov.</title>
        <authorList>
            <person name="Sombolestani A.S."/>
            <person name="Cleenwerck I."/>
            <person name="Cnockaert M."/>
            <person name="Borremans W."/>
            <person name="Wieme A.D."/>
            <person name="De Vuyst L."/>
            <person name="Vandamme P."/>
        </authorList>
    </citation>
    <scope>NUCLEOTIDE SEQUENCE [LARGE SCALE GENOMIC DNA]</scope>
    <source>
        <strain evidence="2 3">LMG 1637</strain>
    </source>
</reference>
<dbReference type="InterPro" id="IPR032820">
    <property type="entry name" value="ATPase_put"/>
</dbReference>
<evidence type="ECO:0000313" key="3">
    <source>
        <dbReference type="Proteomes" id="UP000615326"/>
    </source>
</evidence>
<keyword evidence="1" id="KW-0812">Transmembrane</keyword>
<proteinExistence type="predicted"/>
<protein>
    <submittedName>
        <fullName evidence="2">ATP synthase subunit</fullName>
    </submittedName>
</protein>
<dbReference type="Pfam" id="PF09527">
    <property type="entry name" value="ATPase_gene1"/>
    <property type="match status" value="1"/>
</dbReference>
<name>A0ABX0K6S5_9PROT</name>
<feature type="transmembrane region" description="Helical" evidence="1">
    <location>
        <begin position="58"/>
        <end position="78"/>
    </location>
</feature>
<dbReference type="NCBIfam" id="TIGR02230">
    <property type="entry name" value="ATPase_gene1"/>
    <property type="match status" value="1"/>
</dbReference>
<keyword evidence="3" id="KW-1185">Reference proteome</keyword>
<comment type="caution">
    <text evidence="2">The sequence shown here is derived from an EMBL/GenBank/DDBJ whole genome shotgun (WGS) entry which is preliminary data.</text>
</comment>
<accession>A0ABX0K6S5</accession>
<gene>
    <name evidence="2" type="ORF">GOB84_02555</name>
</gene>